<keyword evidence="1" id="KW-0472">Membrane</keyword>
<keyword evidence="1" id="KW-1133">Transmembrane helix</keyword>
<reference evidence="2 3" key="1">
    <citation type="submission" date="2019-04" db="EMBL/GenBank/DDBJ databases">
        <title>Friends and foes A comparative genomics studyof 23 Aspergillus species from section Flavi.</title>
        <authorList>
            <consortium name="DOE Joint Genome Institute"/>
            <person name="Kjaerbolling I."/>
            <person name="Vesth T."/>
            <person name="Frisvad J.C."/>
            <person name="Nybo J.L."/>
            <person name="Theobald S."/>
            <person name="Kildgaard S."/>
            <person name="Isbrandt T."/>
            <person name="Kuo A."/>
            <person name="Sato A."/>
            <person name="Lyhne E.K."/>
            <person name="Kogle M.E."/>
            <person name="Wiebenga A."/>
            <person name="Kun R.S."/>
            <person name="Lubbers R.J."/>
            <person name="Makela M.R."/>
            <person name="Barry K."/>
            <person name="Chovatia M."/>
            <person name="Clum A."/>
            <person name="Daum C."/>
            <person name="Haridas S."/>
            <person name="He G."/>
            <person name="LaButti K."/>
            <person name="Lipzen A."/>
            <person name="Mondo S."/>
            <person name="Riley R."/>
            <person name="Salamov A."/>
            <person name="Simmons B.A."/>
            <person name="Magnuson J.K."/>
            <person name="Henrissat B."/>
            <person name="Mortensen U.H."/>
            <person name="Larsen T.O."/>
            <person name="Devries R.P."/>
            <person name="Grigoriev I.V."/>
            <person name="Machida M."/>
            <person name="Baker S.E."/>
            <person name="Andersen M.R."/>
        </authorList>
    </citation>
    <scope>NUCLEOTIDE SEQUENCE [LARGE SCALE GENOMIC DNA]</scope>
    <source>
        <strain evidence="2 3">CBS 763.97</strain>
    </source>
</reference>
<name>A0A5N6ZMK6_9EURO</name>
<organism evidence="2 3">
    <name type="scientific">Aspergillus caelatus</name>
    <dbReference type="NCBI Taxonomy" id="61420"/>
    <lineage>
        <taxon>Eukaryota</taxon>
        <taxon>Fungi</taxon>
        <taxon>Dikarya</taxon>
        <taxon>Ascomycota</taxon>
        <taxon>Pezizomycotina</taxon>
        <taxon>Eurotiomycetes</taxon>
        <taxon>Eurotiomycetidae</taxon>
        <taxon>Eurotiales</taxon>
        <taxon>Aspergillaceae</taxon>
        <taxon>Aspergillus</taxon>
        <taxon>Aspergillus subgen. Circumdati</taxon>
    </lineage>
</organism>
<dbReference type="RefSeq" id="XP_031921699.1">
    <property type="nucleotide sequence ID" value="XM_032077232.1"/>
</dbReference>
<feature type="transmembrane region" description="Helical" evidence="1">
    <location>
        <begin position="59"/>
        <end position="76"/>
    </location>
</feature>
<evidence type="ECO:0000313" key="3">
    <source>
        <dbReference type="Proteomes" id="UP000326268"/>
    </source>
</evidence>
<keyword evidence="1" id="KW-0812">Transmembrane</keyword>
<dbReference type="AlphaFoldDB" id="A0A5N6ZMK6"/>
<protein>
    <submittedName>
        <fullName evidence="2">Uncharacterized protein</fullName>
    </submittedName>
</protein>
<gene>
    <name evidence="2" type="ORF">BDV27DRAFT_66166</name>
</gene>
<evidence type="ECO:0000256" key="1">
    <source>
        <dbReference type="SAM" id="Phobius"/>
    </source>
</evidence>
<sequence>MDPPFQAYSVEPMISSCQLGFHSRNTESVNCKTREGEQESMVTAGPIISILLSSYHNRPAFSLGIFYIFAVSVLFNA</sequence>
<evidence type="ECO:0000313" key="2">
    <source>
        <dbReference type="EMBL" id="KAE8358618.1"/>
    </source>
</evidence>
<proteinExistence type="predicted"/>
<dbReference type="EMBL" id="ML737881">
    <property type="protein sequence ID" value="KAE8358618.1"/>
    <property type="molecule type" value="Genomic_DNA"/>
</dbReference>
<accession>A0A5N6ZMK6</accession>
<keyword evidence="3" id="KW-1185">Reference proteome</keyword>
<dbReference type="Proteomes" id="UP000326268">
    <property type="component" value="Unassembled WGS sequence"/>
</dbReference>
<dbReference type="GeneID" id="43661678"/>